<gene>
    <name evidence="1" type="ORF">GPAL_2275</name>
</gene>
<evidence type="ECO:0000313" key="1">
    <source>
        <dbReference type="EMBL" id="GAC29136.1"/>
    </source>
</evidence>
<organism evidence="1 2">
    <name type="scientific">Brumicola pallidula DSM 14239 = ACAM 615</name>
    <dbReference type="NCBI Taxonomy" id="1121922"/>
    <lineage>
        <taxon>Bacteria</taxon>
        <taxon>Pseudomonadati</taxon>
        <taxon>Pseudomonadota</taxon>
        <taxon>Gammaproteobacteria</taxon>
        <taxon>Alteromonadales</taxon>
        <taxon>Alteromonadaceae</taxon>
        <taxon>Brumicola</taxon>
    </lineage>
</organism>
<protein>
    <submittedName>
        <fullName evidence="1">Uncharacterized protein</fullName>
    </submittedName>
</protein>
<reference evidence="2" key="1">
    <citation type="journal article" date="2014" name="Environ. Microbiol.">
        <title>Comparative genomics of the marine bacterial genus Glaciecola reveals the high degree of genomic diversity and genomic characteristic for cold adaptation.</title>
        <authorList>
            <person name="Qin Q.L."/>
            <person name="Xie B.B."/>
            <person name="Yu Y."/>
            <person name="Shu Y.L."/>
            <person name="Rong J.C."/>
            <person name="Zhang Y.J."/>
            <person name="Zhao D.L."/>
            <person name="Chen X.L."/>
            <person name="Zhang X.Y."/>
            <person name="Chen B."/>
            <person name="Zhou B.C."/>
            <person name="Zhang Y.Z."/>
        </authorList>
    </citation>
    <scope>NUCLEOTIDE SEQUENCE [LARGE SCALE GENOMIC DNA]</scope>
    <source>
        <strain evidence="2">ACAM 615</strain>
    </source>
</reference>
<keyword evidence="2" id="KW-1185">Reference proteome</keyword>
<name>K6YYS2_9ALTE</name>
<comment type="caution">
    <text evidence="1">The sequence shown here is derived from an EMBL/GenBank/DDBJ whole genome shotgun (WGS) entry which is preliminary data.</text>
</comment>
<dbReference type="AlphaFoldDB" id="K6YYS2"/>
<evidence type="ECO:0000313" key="2">
    <source>
        <dbReference type="Proteomes" id="UP000006251"/>
    </source>
</evidence>
<sequence>MHAISIFSPQLTSTLPFFLPEVAMKSLFNSMAFKNKL</sequence>
<dbReference type="Proteomes" id="UP000006251">
    <property type="component" value="Unassembled WGS sequence"/>
</dbReference>
<proteinExistence type="predicted"/>
<dbReference type="EMBL" id="BAEQ01000042">
    <property type="protein sequence ID" value="GAC29136.1"/>
    <property type="molecule type" value="Genomic_DNA"/>
</dbReference>
<accession>K6YYS2</accession>